<dbReference type="STRING" id="200378.SAMN05216553_104398"/>
<dbReference type="AlphaFoldDB" id="A0A1G7QD30"/>
<dbReference type="Pfam" id="PF13676">
    <property type="entry name" value="TIR_2"/>
    <property type="match status" value="1"/>
</dbReference>
<dbReference type="InterPro" id="IPR024983">
    <property type="entry name" value="CHAT_dom"/>
</dbReference>
<dbReference type="OrthoDB" id="3646878at2"/>
<dbReference type="Proteomes" id="UP000199623">
    <property type="component" value="Unassembled WGS sequence"/>
</dbReference>
<dbReference type="InterPro" id="IPR035897">
    <property type="entry name" value="Toll_tir_struct_dom_sf"/>
</dbReference>
<feature type="domain" description="CHAT" evidence="1">
    <location>
        <begin position="606"/>
        <end position="731"/>
    </location>
</feature>
<evidence type="ECO:0000259" key="1">
    <source>
        <dbReference type="Pfam" id="PF12770"/>
    </source>
</evidence>
<accession>A0A1G7QD30</accession>
<evidence type="ECO:0000259" key="2">
    <source>
        <dbReference type="Pfam" id="PF13676"/>
    </source>
</evidence>
<dbReference type="EMBL" id="FNCC01000004">
    <property type="protein sequence ID" value="SDF96451.1"/>
    <property type="molecule type" value="Genomic_DNA"/>
</dbReference>
<dbReference type="Pfam" id="PF12770">
    <property type="entry name" value="CHAT"/>
    <property type="match status" value="1"/>
</dbReference>
<reference evidence="4" key="1">
    <citation type="submission" date="2016-10" db="EMBL/GenBank/DDBJ databases">
        <authorList>
            <person name="Varghese N."/>
            <person name="Submissions S."/>
        </authorList>
    </citation>
    <scope>NUCLEOTIDE SEQUENCE [LARGE SCALE GENOMIC DNA]</scope>
    <source>
        <strain evidence="4">CGMCC 4.3506</strain>
    </source>
</reference>
<feature type="domain" description="TIR" evidence="2">
    <location>
        <begin position="763"/>
        <end position="869"/>
    </location>
</feature>
<name>A0A1G7QD30_9PSEU</name>
<dbReference type="Gene3D" id="3.40.50.10140">
    <property type="entry name" value="Toll/interleukin-1 receptor homology (TIR) domain"/>
    <property type="match status" value="1"/>
</dbReference>
<dbReference type="RefSeq" id="WP_090048371.1">
    <property type="nucleotide sequence ID" value="NZ_FNCC01000004.1"/>
</dbReference>
<organism evidence="3 4">
    <name type="scientific">Lentzea fradiae</name>
    <dbReference type="NCBI Taxonomy" id="200378"/>
    <lineage>
        <taxon>Bacteria</taxon>
        <taxon>Bacillati</taxon>
        <taxon>Actinomycetota</taxon>
        <taxon>Actinomycetes</taxon>
        <taxon>Pseudonocardiales</taxon>
        <taxon>Pseudonocardiaceae</taxon>
        <taxon>Lentzea</taxon>
    </lineage>
</organism>
<gene>
    <name evidence="3" type="ORF">SAMN05216553_104398</name>
</gene>
<sequence length="1019" mass="112148">MDMEPGSPLANAVKAARSAALRGNVLGVDLAYARAAEISPVVTYDHCSTLLHLGAIGRAAQRCDEYLSQFDDTALRVLRAQIRSSATNHDGATREVRELRRRKLSELEQAKLARVAALAAADRYDFPTAESELDAAERHFRRAGRSEFLEDVGRDRLLLDVRRTTHVPRLAFPGFLTPAEFLRRSAALRRDVRYEEALALMTRAVTSYQVEPSLRFAVLYELTVLLVLTRQAGAARKLFPLLVSAAGPEVISKLPDATRTPRVERRLDHVRRLVVDGELLKAKGMLGEGNSALWHLTAAEIAHAEDRFIEAACHFREAADRSTHSELKALALRKLGDACADAGQEDEAARHWRESRHVEQTAVNWQNRPNAKLRMLRATPDENDGRVLAAVRRVHREGEKALPGLVVAVEAALNSSGLCEPSDLPRYTDLRAARRWLARTTRRLPRDQVVWMMHATPDQLHHVLVGRDVVHLTTDVHISDLTETVRRLKAWKPRQEPTVLGALLLELRALIGLDAVVEALPPTVTRIAVAAGGLLADVPLAGLPVPGDDRFLGLGHALSALPCLSALPLLRGRAGAQRGDETAVFSADPSFRPRSGVRFRELSDLGFALEDRRFRRVRIDAHGTSHRLSPDRSWLSFGDERVSAEALGSMDFSSCGTVVFGACGPAFVRAALAAGAGAVVAARWATADGPARRVLDAFDRNLATLPRDQALQHALREIGDRHPAEWACWSLHGDAGVQTAAGPLRRRLRKNGEPVPLETRPKVFLSFAEEDRAHAERLRADLEERNVETYLDETGTAPGGTVGGELATSDYQVLLWSANTARHEWATDEWTSAVASEVTRRRAFLFLVRLDEEPLPPLAPRKHIDLVDAADRLVATWRTDRKSELPVFPQPVPPAPDGPTTAISVRSHDLGVTHVVMVPLHVTGAELYQAVFDGLRLPTEQATFDGATGMRFSYELFQQNTSIPTDQSIVELASDVVDIAVRVEPLGTGSSPRAQRADEGFDVDQQRMLLVAAFRHLLP</sequence>
<evidence type="ECO:0000313" key="4">
    <source>
        <dbReference type="Proteomes" id="UP000199623"/>
    </source>
</evidence>
<dbReference type="SUPFAM" id="SSF52200">
    <property type="entry name" value="Toll/Interleukin receptor TIR domain"/>
    <property type="match status" value="1"/>
</dbReference>
<keyword evidence="4" id="KW-1185">Reference proteome</keyword>
<protein>
    <submittedName>
        <fullName evidence="3">CHAT domain-containing protein</fullName>
    </submittedName>
</protein>
<dbReference type="GO" id="GO:0007165">
    <property type="term" value="P:signal transduction"/>
    <property type="evidence" value="ECO:0007669"/>
    <property type="project" value="InterPro"/>
</dbReference>
<evidence type="ECO:0000313" key="3">
    <source>
        <dbReference type="EMBL" id="SDF96451.1"/>
    </source>
</evidence>
<proteinExistence type="predicted"/>
<dbReference type="InterPro" id="IPR000157">
    <property type="entry name" value="TIR_dom"/>
</dbReference>